<name>A0A0F9VPM6_9ZZZZ</name>
<accession>A0A0F9VPM6</accession>
<feature type="coiled-coil region" evidence="1">
    <location>
        <begin position="30"/>
        <end position="57"/>
    </location>
</feature>
<evidence type="ECO:0000256" key="1">
    <source>
        <dbReference type="SAM" id="Coils"/>
    </source>
</evidence>
<dbReference type="AlphaFoldDB" id="A0A0F9VPM6"/>
<protein>
    <submittedName>
        <fullName evidence="2">Uncharacterized protein</fullName>
    </submittedName>
</protein>
<reference evidence="2" key="1">
    <citation type="journal article" date="2015" name="Nature">
        <title>Complex archaea that bridge the gap between prokaryotes and eukaryotes.</title>
        <authorList>
            <person name="Spang A."/>
            <person name="Saw J.H."/>
            <person name="Jorgensen S.L."/>
            <person name="Zaremba-Niedzwiedzka K."/>
            <person name="Martijn J."/>
            <person name="Lind A.E."/>
            <person name="van Eijk R."/>
            <person name="Schleper C."/>
            <person name="Guy L."/>
            <person name="Ettema T.J."/>
        </authorList>
    </citation>
    <scope>NUCLEOTIDE SEQUENCE</scope>
</reference>
<keyword evidence="1" id="KW-0175">Coiled coil</keyword>
<sequence>MFLYKKLDSDKRFFGLRAISKEQEETGRLVRIDKQEYEQLESQLMVAEKDAERQQSIERDGILKELSDKTGIEIGRLKKI</sequence>
<gene>
    <name evidence="2" type="ORF">LCGC14_0458910</name>
</gene>
<comment type="caution">
    <text evidence="2">The sequence shown here is derived from an EMBL/GenBank/DDBJ whole genome shotgun (WGS) entry which is preliminary data.</text>
</comment>
<evidence type="ECO:0000313" key="2">
    <source>
        <dbReference type="EMBL" id="KKN67743.1"/>
    </source>
</evidence>
<organism evidence="2">
    <name type="scientific">marine sediment metagenome</name>
    <dbReference type="NCBI Taxonomy" id="412755"/>
    <lineage>
        <taxon>unclassified sequences</taxon>
        <taxon>metagenomes</taxon>
        <taxon>ecological metagenomes</taxon>
    </lineage>
</organism>
<proteinExistence type="predicted"/>
<dbReference type="EMBL" id="LAZR01000467">
    <property type="protein sequence ID" value="KKN67743.1"/>
    <property type="molecule type" value="Genomic_DNA"/>
</dbReference>